<dbReference type="InterPro" id="IPR014710">
    <property type="entry name" value="RmlC-like_jellyroll"/>
</dbReference>
<comment type="caution">
    <text evidence="8">The sequence shown here is derived from an EMBL/GenBank/DDBJ whole genome shotgun (WGS) entry which is preliminary data.</text>
</comment>
<evidence type="ECO:0000313" key="8">
    <source>
        <dbReference type="EMBL" id="OLY44481.1"/>
    </source>
</evidence>
<comment type="catalytic activity">
    <reaction evidence="1 7">
        <text>dTDP-4-dehydro-6-deoxy-alpha-D-glucose = dTDP-4-dehydro-beta-L-rhamnose</text>
        <dbReference type="Rhea" id="RHEA:16969"/>
        <dbReference type="ChEBI" id="CHEBI:57649"/>
        <dbReference type="ChEBI" id="CHEBI:62830"/>
        <dbReference type="EC" id="5.1.3.13"/>
    </reaction>
</comment>
<dbReference type="EMBL" id="LXYT01000001">
    <property type="protein sequence ID" value="OLY44481.1"/>
    <property type="molecule type" value="Genomic_DNA"/>
</dbReference>
<dbReference type="InterPro" id="IPR000888">
    <property type="entry name" value="RmlC-like"/>
</dbReference>
<dbReference type="GO" id="GO:0008830">
    <property type="term" value="F:dTDP-4-dehydrorhamnose 3,5-epimerase activity"/>
    <property type="evidence" value="ECO:0007669"/>
    <property type="project" value="UniProtKB-UniRule"/>
</dbReference>
<evidence type="ECO:0000256" key="6">
    <source>
        <dbReference type="PIRSR" id="PIRSR600888-3"/>
    </source>
</evidence>
<dbReference type="PANTHER" id="PTHR21047:SF2">
    <property type="entry name" value="THYMIDINE DIPHOSPHO-4-KETO-RHAMNOSE 3,5-EPIMERASE"/>
    <property type="match status" value="1"/>
</dbReference>
<feature type="active site" description="Proton donor" evidence="5">
    <location>
        <position position="133"/>
    </location>
</feature>
<evidence type="ECO:0000256" key="7">
    <source>
        <dbReference type="RuleBase" id="RU364069"/>
    </source>
</evidence>
<dbReference type="AlphaFoldDB" id="A0A1R0FBW8"/>
<evidence type="ECO:0000256" key="5">
    <source>
        <dbReference type="PIRSR" id="PIRSR600888-1"/>
    </source>
</evidence>
<evidence type="ECO:0000256" key="4">
    <source>
        <dbReference type="ARBA" id="ARBA00019595"/>
    </source>
</evidence>
<gene>
    <name evidence="8" type="ORF">PEB0149_019510</name>
</gene>
<proteinExistence type="inferred from homology"/>
<dbReference type="CDD" id="cd00438">
    <property type="entry name" value="cupin_RmlC"/>
    <property type="match status" value="1"/>
</dbReference>
<comment type="subunit">
    <text evidence="7">Homodimer.</text>
</comment>
<dbReference type="GO" id="GO:0019305">
    <property type="term" value="P:dTDP-rhamnose biosynthetic process"/>
    <property type="evidence" value="ECO:0007669"/>
    <property type="project" value="UniProtKB-UniRule"/>
</dbReference>
<dbReference type="Gene3D" id="2.60.120.10">
    <property type="entry name" value="Jelly Rolls"/>
    <property type="match status" value="1"/>
</dbReference>
<sequence>MIEVNKTPIPDVFIIQPKKFGDNRGFFSETYNAKDFSAHGIKDIFVQDNQSYSAKAGTLRGLHYQLTPHAQTKLVRVTRGRVFDVAVDIRRGSPTFLKWTSVELSPEKWNEFYIPAGFAHGFLTLEDNSEFVYKVTDYYAPECDRSIRFDDPDIAISWPIDLTHVELSEKDKNAPFLKDAELFDFAEMTK</sequence>
<evidence type="ECO:0000256" key="1">
    <source>
        <dbReference type="ARBA" id="ARBA00001298"/>
    </source>
</evidence>
<dbReference type="InterPro" id="IPR011051">
    <property type="entry name" value="RmlC_Cupin_sf"/>
</dbReference>
<comment type="pathway">
    <text evidence="7">Carbohydrate biosynthesis; dTDP-L-rhamnose biosynthesis.</text>
</comment>
<accession>A0A1R0FBW8</accession>
<dbReference type="RefSeq" id="WP_075869608.1">
    <property type="nucleotide sequence ID" value="NZ_LXYT01000001.1"/>
</dbReference>
<feature type="active site" description="Proton acceptor" evidence="5">
    <location>
        <position position="63"/>
    </location>
</feature>
<keyword evidence="9" id="KW-1185">Reference proteome</keyword>
<dbReference type="NCBIfam" id="TIGR01221">
    <property type="entry name" value="rmlC"/>
    <property type="match status" value="1"/>
</dbReference>
<dbReference type="Proteomes" id="UP000187344">
    <property type="component" value="Unassembled WGS sequence"/>
</dbReference>
<feature type="site" description="Participates in a stacking interaction with the thymidine ring of dTDP-4-oxo-6-deoxyglucose" evidence="6">
    <location>
        <position position="139"/>
    </location>
</feature>
<name>A0A1R0FBW8_9HYPH</name>
<organism evidence="8 9">
    <name type="scientific">Bartonella apis</name>
    <dbReference type="NCBI Taxonomy" id="1686310"/>
    <lineage>
        <taxon>Bacteria</taxon>
        <taxon>Pseudomonadati</taxon>
        <taxon>Pseudomonadota</taxon>
        <taxon>Alphaproteobacteria</taxon>
        <taxon>Hyphomicrobiales</taxon>
        <taxon>Bartonellaceae</taxon>
        <taxon>Bartonella</taxon>
    </lineage>
</organism>
<dbReference type="OrthoDB" id="9800680at2"/>
<dbReference type="GO" id="GO:0005829">
    <property type="term" value="C:cytosol"/>
    <property type="evidence" value="ECO:0007669"/>
    <property type="project" value="TreeGrafter"/>
</dbReference>
<comment type="similarity">
    <text evidence="7">Belongs to the dTDP-4-dehydrorhamnose 3,5-epimerase family.</text>
</comment>
<dbReference type="EC" id="5.1.3.13" evidence="3 7"/>
<dbReference type="GO" id="GO:0000271">
    <property type="term" value="P:polysaccharide biosynthetic process"/>
    <property type="evidence" value="ECO:0007669"/>
    <property type="project" value="TreeGrafter"/>
</dbReference>
<comment type="function">
    <text evidence="2 7">Catalyzes the epimerization of the C3' and C5'positions of dTDP-6-deoxy-D-xylo-4-hexulose, forming dTDP-6-deoxy-L-lyxo-4-hexulose.</text>
</comment>
<dbReference type="SUPFAM" id="SSF51182">
    <property type="entry name" value="RmlC-like cupins"/>
    <property type="match status" value="1"/>
</dbReference>
<evidence type="ECO:0000256" key="2">
    <source>
        <dbReference type="ARBA" id="ARBA00001997"/>
    </source>
</evidence>
<dbReference type="Pfam" id="PF00908">
    <property type="entry name" value="dTDP_sugar_isom"/>
    <property type="match status" value="1"/>
</dbReference>
<protein>
    <recommendedName>
        <fullName evidence="4 7">dTDP-4-dehydrorhamnose 3,5-epimerase</fullName>
        <ecNumber evidence="3 7">5.1.3.13</ecNumber>
    </recommendedName>
    <alternativeName>
        <fullName evidence="7">Thymidine diphospho-4-keto-rhamnose 3,5-epimerase</fullName>
    </alternativeName>
</protein>
<dbReference type="PANTHER" id="PTHR21047">
    <property type="entry name" value="DTDP-6-DEOXY-D-GLUCOSE-3,5 EPIMERASE"/>
    <property type="match status" value="1"/>
</dbReference>
<evidence type="ECO:0000313" key="9">
    <source>
        <dbReference type="Proteomes" id="UP000187344"/>
    </source>
</evidence>
<reference evidence="8 9" key="1">
    <citation type="submission" date="2016-12" db="EMBL/GenBank/DDBJ databases">
        <title>Comparative genomics of Bartonella apis.</title>
        <authorList>
            <person name="Engel P."/>
        </authorList>
    </citation>
    <scope>NUCLEOTIDE SEQUENCE [LARGE SCALE GENOMIC DNA]</scope>
    <source>
        <strain evidence="8 9">PEB0149</strain>
    </source>
</reference>
<keyword evidence="7 8" id="KW-0413">Isomerase</keyword>
<evidence type="ECO:0000256" key="3">
    <source>
        <dbReference type="ARBA" id="ARBA00012098"/>
    </source>
</evidence>
<dbReference type="UniPathway" id="UPA00124"/>